<organism evidence="1 2">
    <name type="scientific">Melia azedarach</name>
    <name type="common">Chinaberry tree</name>
    <dbReference type="NCBI Taxonomy" id="155640"/>
    <lineage>
        <taxon>Eukaryota</taxon>
        <taxon>Viridiplantae</taxon>
        <taxon>Streptophyta</taxon>
        <taxon>Embryophyta</taxon>
        <taxon>Tracheophyta</taxon>
        <taxon>Spermatophyta</taxon>
        <taxon>Magnoliopsida</taxon>
        <taxon>eudicotyledons</taxon>
        <taxon>Gunneridae</taxon>
        <taxon>Pentapetalae</taxon>
        <taxon>rosids</taxon>
        <taxon>malvids</taxon>
        <taxon>Sapindales</taxon>
        <taxon>Meliaceae</taxon>
        <taxon>Melia</taxon>
    </lineage>
</organism>
<proteinExistence type="predicted"/>
<protein>
    <submittedName>
        <fullName evidence="1">Disease resistance protein (TIR-NBS-LRR class) family</fullName>
    </submittedName>
</protein>
<name>A0ACC1YL31_MELAZ</name>
<comment type="caution">
    <text evidence="1">The sequence shown here is derived from an EMBL/GenBank/DDBJ whole genome shotgun (WGS) entry which is preliminary data.</text>
</comment>
<gene>
    <name evidence="1" type="ORF">OWV82_007076</name>
</gene>
<reference evidence="1 2" key="1">
    <citation type="journal article" date="2023" name="Science">
        <title>Complex scaffold remodeling in plant triterpene biosynthesis.</title>
        <authorList>
            <person name="De La Pena R."/>
            <person name="Hodgson H."/>
            <person name="Liu J.C."/>
            <person name="Stephenson M.J."/>
            <person name="Martin A.C."/>
            <person name="Owen C."/>
            <person name="Harkess A."/>
            <person name="Leebens-Mack J."/>
            <person name="Jimenez L.E."/>
            <person name="Osbourn A."/>
            <person name="Sattely E.S."/>
        </authorList>
    </citation>
    <scope>NUCLEOTIDE SEQUENCE [LARGE SCALE GENOMIC DNA]</scope>
    <source>
        <strain evidence="2">cv. JPN11</strain>
        <tissue evidence="1">Leaf</tissue>
    </source>
</reference>
<evidence type="ECO:0000313" key="1">
    <source>
        <dbReference type="EMBL" id="KAJ4723743.1"/>
    </source>
</evidence>
<keyword evidence="2" id="KW-1185">Reference proteome</keyword>
<evidence type="ECO:0000313" key="2">
    <source>
        <dbReference type="Proteomes" id="UP001164539"/>
    </source>
</evidence>
<accession>A0ACC1YL31</accession>
<sequence length="299" mass="34485">MLTLVSLFVYKGTDSIEGIFLDISKIRDLHLNSEAFAKMTNLRFLKFYIPKHSDVSITSYRIHLPQGLDYLCDELRYFHWYGYPLRTLPMSFSPDNLIELNLPYSEVQQLWEGRKEAFKLKFIDLQHSQLLTKIPDALETPNLERISLLNCISLSYIPPYIQNFDNLGKLSLEGCKSIRCFPSNIHFRSPIKINFSFCINLSEFPQISGNLTDLDLRYTAIEVVPSSVESLTSLEKLNLSNCKSLKIISTNICKLKSLCWLDLDNCSNLQSFPEILEQMGRLEYINLDSTKIKEAAIFI</sequence>
<dbReference type="EMBL" id="CM051396">
    <property type="protein sequence ID" value="KAJ4723743.1"/>
    <property type="molecule type" value="Genomic_DNA"/>
</dbReference>
<dbReference type="Proteomes" id="UP001164539">
    <property type="component" value="Chromosome 3"/>
</dbReference>